<feature type="transmembrane region" description="Helical" evidence="1">
    <location>
        <begin position="137"/>
        <end position="156"/>
    </location>
</feature>
<keyword evidence="1" id="KW-0812">Transmembrane</keyword>
<reference evidence="3 4" key="1">
    <citation type="journal article" date="2016" name="Nat. Commun.">
        <title>Thousands of microbial genomes shed light on interconnected biogeochemical processes in an aquifer system.</title>
        <authorList>
            <person name="Anantharaman K."/>
            <person name="Brown C.T."/>
            <person name="Hug L.A."/>
            <person name="Sharon I."/>
            <person name="Castelle C.J."/>
            <person name="Probst A.J."/>
            <person name="Thomas B.C."/>
            <person name="Singh A."/>
            <person name="Wilkins M.J."/>
            <person name="Karaoz U."/>
            <person name="Brodie E.L."/>
            <person name="Williams K.H."/>
            <person name="Hubbard S.S."/>
            <person name="Banfield J.F."/>
        </authorList>
    </citation>
    <scope>NUCLEOTIDE SEQUENCE [LARGE SCALE GENOMIC DNA]</scope>
</reference>
<dbReference type="InterPro" id="IPR036415">
    <property type="entry name" value="Lamin_tail_dom_sf"/>
</dbReference>
<comment type="caution">
    <text evidence="3">The sequence shown here is derived from an EMBL/GenBank/DDBJ whole genome shotgun (WGS) entry which is preliminary data.</text>
</comment>
<dbReference type="Pfam" id="PF00932">
    <property type="entry name" value="LTD"/>
    <property type="match status" value="1"/>
</dbReference>
<dbReference type="AlphaFoldDB" id="A0A1G1ZHP1"/>
<dbReference type="EMBL" id="MHJG01000009">
    <property type="protein sequence ID" value="OGY64103.1"/>
    <property type="molecule type" value="Genomic_DNA"/>
</dbReference>
<accession>A0A1G1ZHP1</accession>
<dbReference type="InterPro" id="IPR001322">
    <property type="entry name" value="Lamin_tail_dom"/>
</dbReference>
<keyword evidence="1" id="KW-1133">Transmembrane helix</keyword>
<evidence type="ECO:0000259" key="2">
    <source>
        <dbReference type="PROSITE" id="PS51841"/>
    </source>
</evidence>
<evidence type="ECO:0000256" key="1">
    <source>
        <dbReference type="SAM" id="Phobius"/>
    </source>
</evidence>
<evidence type="ECO:0000313" key="3">
    <source>
        <dbReference type="EMBL" id="OGY64103.1"/>
    </source>
</evidence>
<gene>
    <name evidence="3" type="ORF">A3B92_00980</name>
</gene>
<sequence>MIIKEFLPNPVGSDKEGEYIKIFNDGVPQNLNGWQIKDAAGKSFNLSGELASGQELILPYFQTRISLNNNGEKLFLYDATGKLANELSYIGQASEGRVITKQQITTVNDKITTNGLTMDNNQLFNYQIANYPISRPLFIDFLIAIILAGLGLYIILQLEKKLDIKLF</sequence>
<proteinExistence type="predicted"/>
<name>A0A1G1ZHP1_9BACT</name>
<dbReference type="STRING" id="1798404.A3B92_00980"/>
<dbReference type="PROSITE" id="PS51841">
    <property type="entry name" value="LTD"/>
    <property type="match status" value="1"/>
</dbReference>
<protein>
    <recommendedName>
        <fullName evidence="2">LTD domain-containing protein</fullName>
    </recommendedName>
</protein>
<evidence type="ECO:0000313" key="4">
    <source>
        <dbReference type="Proteomes" id="UP000177960"/>
    </source>
</evidence>
<feature type="domain" description="LTD" evidence="2">
    <location>
        <begin position="1"/>
        <end position="94"/>
    </location>
</feature>
<organism evidence="3 4">
    <name type="scientific">Candidatus Harrisonbacteria bacterium RIFCSPHIGHO2_02_FULL_42_16</name>
    <dbReference type="NCBI Taxonomy" id="1798404"/>
    <lineage>
        <taxon>Bacteria</taxon>
        <taxon>Candidatus Harrisoniibacteriota</taxon>
    </lineage>
</organism>
<keyword evidence="1" id="KW-0472">Membrane</keyword>
<dbReference type="Proteomes" id="UP000177960">
    <property type="component" value="Unassembled WGS sequence"/>
</dbReference>
<dbReference type="SUPFAM" id="SSF74853">
    <property type="entry name" value="Lamin A/C globular tail domain"/>
    <property type="match status" value="1"/>
</dbReference>